<sequence>MKSKSGHACKKLYDSFLDPFELSMTPSELELQGQGDNSSDDEDYEPSFNLSLRLDHGLLSSKSEEEDCNDDMEEEHDIETYPCIKVVTTNAEVNELLSDRPVLVYMNALLSLARANVHHVCGVKGCGQDIHITSEFVSSAVYLKWSCSNNHIAHKWCSQSLLNRRVHSEVVTDAHVHIESLMKNNYPAIKHSFDIWHGSKNLGKKLLKAGQEKTKKPLLQLTREVVNHFWYCSASANTVEEFIGIWCGVIHHVIGEHEWILPYRIRGKNCCEHGPLTEEGDEDYLVAGSPAHVALREIVLDKHLLKKIPYFLHCRSTAALESFQNLILKYSPKRLSYTPHVYTARTLLAALDHNANCDRPAAVKKDGSLRQQRYYSKKSGHWSVCHVKEEKTYPYVSDIILSCIEKRLVDPIGMNRPVVLDADDPRRISKTLASVEPPPTAQLVEEKKSRFPVEKDIKPKD</sequence>
<dbReference type="Proteomes" id="UP000005408">
    <property type="component" value="Unassembled WGS sequence"/>
</dbReference>
<evidence type="ECO:0000313" key="2">
    <source>
        <dbReference type="EnsemblMetazoa" id="G9594.1:cds"/>
    </source>
</evidence>
<name>A0A8W8P6J6_MAGGI</name>
<proteinExistence type="predicted"/>
<evidence type="ECO:0000313" key="3">
    <source>
        <dbReference type="Proteomes" id="UP000005408"/>
    </source>
</evidence>
<organism evidence="2 3">
    <name type="scientific">Magallana gigas</name>
    <name type="common">Pacific oyster</name>
    <name type="synonym">Crassostrea gigas</name>
    <dbReference type="NCBI Taxonomy" id="29159"/>
    <lineage>
        <taxon>Eukaryota</taxon>
        <taxon>Metazoa</taxon>
        <taxon>Spiralia</taxon>
        <taxon>Lophotrochozoa</taxon>
        <taxon>Mollusca</taxon>
        <taxon>Bivalvia</taxon>
        <taxon>Autobranchia</taxon>
        <taxon>Pteriomorphia</taxon>
        <taxon>Ostreida</taxon>
        <taxon>Ostreoidea</taxon>
        <taxon>Ostreidae</taxon>
        <taxon>Magallana</taxon>
    </lineage>
</organism>
<dbReference type="EnsemblMetazoa" id="G9594.1">
    <property type="protein sequence ID" value="G9594.1:cds"/>
    <property type="gene ID" value="G9594"/>
</dbReference>
<feature type="region of interest" description="Disordered" evidence="1">
    <location>
        <begin position="430"/>
        <end position="461"/>
    </location>
</feature>
<feature type="compositionally biased region" description="Basic and acidic residues" evidence="1">
    <location>
        <begin position="444"/>
        <end position="461"/>
    </location>
</feature>
<reference evidence="2" key="1">
    <citation type="submission" date="2022-08" db="UniProtKB">
        <authorList>
            <consortium name="EnsemblMetazoa"/>
        </authorList>
    </citation>
    <scope>IDENTIFICATION</scope>
    <source>
        <strain evidence="2">05x7-T-G4-1.051#20</strain>
    </source>
</reference>
<dbReference type="PANTHER" id="PTHR31751">
    <property type="entry name" value="SI:CH211-108C17.2-RELATED-RELATED"/>
    <property type="match status" value="1"/>
</dbReference>
<feature type="region of interest" description="Disordered" evidence="1">
    <location>
        <begin position="27"/>
        <end position="46"/>
    </location>
</feature>
<dbReference type="AlphaFoldDB" id="A0A8W8P6J6"/>
<dbReference type="PANTHER" id="PTHR31751:SF7">
    <property type="entry name" value="THAP-TYPE DOMAIN-CONTAINING PROTEIN"/>
    <property type="match status" value="1"/>
</dbReference>
<accession>A0A8W8P6J6</accession>
<protein>
    <submittedName>
        <fullName evidence="2">Uncharacterized protein</fullName>
    </submittedName>
</protein>
<evidence type="ECO:0000256" key="1">
    <source>
        <dbReference type="SAM" id="MobiDB-lite"/>
    </source>
</evidence>
<keyword evidence="3" id="KW-1185">Reference proteome</keyword>